<dbReference type="PANTHER" id="PTHR22893">
    <property type="entry name" value="NADH OXIDOREDUCTASE-RELATED"/>
    <property type="match status" value="1"/>
</dbReference>
<keyword evidence="3" id="KW-0560">Oxidoreductase</keyword>
<dbReference type="Proteomes" id="UP001516023">
    <property type="component" value="Unassembled WGS sequence"/>
</dbReference>
<dbReference type="SUPFAM" id="SSF51395">
    <property type="entry name" value="FMN-linked oxidoreductases"/>
    <property type="match status" value="1"/>
</dbReference>
<comment type="caution">
    <text evidence="5">The sequence shown here is derived from an EMBL/GenBank/DDBJ whole genome shotgun (WGS) entry which is preliminary data.</text>
</comment>
<evidence type="ECO:0000256" key="2">
    <source>
        <dbReference type="ARBA" id="ARBA00005979"/>
    </source>
</evidence>
<dbReference type="InterPro" id="IPR045247">
    <property type="entry name" value="Oye-like"/>
</dbReference>
<dbReference type="PANTHER" id="PTHR22893:SF91">
    <property type="entry name" value="NADPH DEHYDROGENASE 2-RELATED"/>
    <property type="match status" value="1"/>
</dbReference>
<accession>A0ABD3Q2I0</accession>
<proteinExistence type="inferred from homology"/>
<gene>
    <name evidence="5" type="ORF">HJC23_012841</name>
</gene>
<evidence type="ECO:0000313" key="6">
    <source>
        <dbReference type="Proteomes" id="UP001516023"/>
    </source>
</evidence>
<dbReference type="Pfam" id="PF00724">
    <property type="entry name" value="Oxidored_FMN"/>
    <property type="match status" value="1"/>
</dbReference>
<keyword evidence="6" id="KW-1185">Reference proteome</keyword>
<name>A0ABD3Q2I0_9STRA</name>
<evidence type="ECO:0000256" key="1">
    <source>
        <dbReference type="ARBA" id="ARBA00001917"/>
    </source>
</evidence>
<evidence type="ECO:0000313" key="5">
    <source>
        <dbReference type="EMBL" id="KAL3794134.1"/>
    </source>
</evidence>
<comment type="cofactor">
    <cofactor evidence="1">
        <name>FMN</name>
        <dbReference type="ChEBI" id="CHEBI:58210"/>
    </cofactor>
</comment>
<dbReference type="FunFam" id="3.20.20.70:FF:000059">
    <property type="entry name" value="N-ethylmaleimide reductase, FMN-linked"/>
    <property type="match status" value="1"/>
</dbReference>
<organism evidence="5 6">
    <name type="scientific">Cyclotella cryptica</name>
    <dbReference type="NCBI Taxonomy" id="29204"/>
    <lineage>
        <taxon>Eukaryota</taxon>
        <taxon>Sar</taxon>
        <taxon>Stramenopiles</taxon>
        <taxon>Ochrophyta</taxon>
        <taxon>Bacillariophyta</taxon>
        <taxon>Coscinodiscophyceae</taxon>
        <taxon>Thalassiosirophycidae</taxon>
        <taxon>Stephanodiscales</taxon>
        <taxon>Stephanodiscaceae</taxon>
        <taxon>Cyclotella</taxon>
    </lineage>
</organism>
<dbReference type="CDD" id="cd02933">
    <property type="entry name" value="OYE_like_FMN"/>
    <property type="match status" value="1"/>
</dbReference>
<dbReference type="EMBL" id="JABMIG020000083">
    <property type="protein sequence ID" value="KAL3794134.1"/>
    <property type="molecule type" value="Genomic_DNA"/>
</dbReference>
<dbReference type="Gene3D" id="3.20.20.70">
    <property type="entry name" value="Aldolase class I"/>
    <property type="match status" value="1"/>
</dbReference>
<dbReference type="InterPro" id="IPR001155">
    <property type="entry name" value="OxRdtase_FMN_N"/>
</dbReference>
<protein>
    <recommendedName>
        <fullName evidence="4">NADH:flavin oxidoreductase/NADH oxidase N-terminal domain-containing protein</fullName>
    </recommendedName>
</protein>
<reference evidence="5 6" key="1">
    <citation type="journal article" date="2020" name="G3 (Bethesda)">
        <title>Improved Reference Genome for Cyclotella cryptica CCMP332, a Model for Cell Wall Morphogenesis, Salinity Adaptation, and Lipid Production in Diatoms (Bacillariophyta).</title>
        <authorList>
            <person name="Roberts W.R."/>
            <person name="Downey K.M."/>
            <person name="Ruck E.C."/>
            <person name="Traller J.C."/>
            <person name="Alverson A.J."/>
        </authorList>
    </citation>
    <scope>NUCLEOTIDE SEQUENCE [LARGE SCALE GENOMIC DNA]</scope>
    <source>
        <strain evidence="5 6">CCMP332</strain>
    </source>
</reference>
<dbReference type="GO" id="GO:0016628">
    <property type="term" value="F:oxidoreductase activity, acting on the CH-CH group of donors, NAD or NADP as acceptor"/>
    <property type="evidence" value="ECO:0007669"/>
    <property type="project" value="UniProtKB-ARBA"/>
</dbReference>
<dbReference type="AlphaFoldDB" id="A0ABD3Q2I0"/>
<sequence length="384" mass="42583">MANSNLELLSKFTIGGQELKNRIVLAPMTRARCNDTEAPFDVENTLPNDLMALHYEQRASSGLLITEATAISEEGSGWRNAPHITTKQHADAWKTVVDRVHDKDGIIYLQLWHMGRQAHSSHHPSTNRVVSASAIAAEGIQVKTVERENAEPEVPHALTVEEIKATVQDYVNAALLAKEAGFDGIELHAANGYLIDQFLQSVSNVRTDEYGGSIENRMRFLVEIVEAIIESGAFPANRIGFRIAPNGVYGGMGSEDNFETFTYVAKKMNEYGLAFLHIMDGLGFGAHNKGKYVKCADIRKVFDGPIISNISLTKEIAEGMIRSGACDACAFGRLYISNPDLPERFANGWKVEPEAPYETWWYPTGEKGYTDWPVCTEDSEHKEE</sequence>
<dbReference type="InterPro" id="IPR013785">
    <property type="entry name" value="Aldolase_TIM"/>
</dbReference>
<comment type="similarity">
    <text evidence="2">Belongs to the NADH:flavin oxidoreductase/NADH oxidase family.</text>
</comment>
<evidence type="ECO:0000256" key="3">
    <source>
        <dbReference type="ARBA" id="ARBA00023002"/>
    </source>
</evidence>
<dbReference type="GO" id="GO:0005829">
    <property type="term" value="C:cytosol"/>
    <property type="evidence" value="ECO:0007669"/>
    <property type="project" value="UniProtKB-ARBA"/>
</dbReference>
<feature type="domain" description="NADH:flavin oxidoreductase/NADH oxidase N-terminal" evidence="4">
    <location>
        <begin position="11"/>
        <end position="349"/>
    </location>
</feature>
<evidence type="ECO:0000259" key="4">
    <source>
        <dbReference type="Pfam" id="PF00724"/>
    </source>
</evidence>